<keyword evidence="2" id="KW-1185">Reference proteome</keyword>
<dbReference type="Proteomes" id="UP001197247">
    <property type="component" value="Unassembled WGS sequence"/>
</dbReference>
<dbReference type="SUPFAM" id="SSF102198">
    <property type="entry name" value="Putative cyclase"/>
    <property type="match status" value="1"/>
</dbReference>
<reference evidence="1 2" key="1">
    <citation type="submission" date="2021-05" db="EMBL/GenBank/DDBJ databases">
        <title>Kineosporia and Streptomyces sp. nov. two new marine actinobacteria isolated from Coral.</title>
        <authorList>
            <person name="Buangrab K."/>
            <person name="Sutthacheep M."/>
            <person name="Yeemin T."/>
            <person name="Harunari E."/>
            <person name="Igarashi Y."/>
            <person name="Kanchanasin P."/>
            <person name="Tanasupawat S."/>
            <person name="Phongsopitanun W."/>
        </authorList>
    </citation>
    <scope>NUCLEOTIDE SEQUENCE [LARGE SCALE GENOMIC DNA]</scope>
    <source>
        <strain evidence="1 2">J2-2</strain>
    </source>
</reference>
<name>A0ABS5TF05_9ACTN</name>
<evidence type="ECO:0000313" key="2">
    <source>
        <dbReference type="Proteomes" id="UP001197247"/>
    </source>
</evidence>
<organism evidence="1 2">
    <name type="scientific">Kineosporia corallincola</name>
    <dbReference type="NCBI Taxonomy" id="2835133"/>
    <lineage>
        <taxon>Bacteria</taxon>
        <taxon>Bacillati</taxon>
        <taxon>Actinomycetota</taxon>
        <taxon>Actinomycetes</taxon>
        <taxon>Kineosporiales</taxon>
        <taxon>Kineosporiaceae</taxon>
        <taxon>Kineosporia</taxon>
    </lineage>
</organism>
<accession>A0ABS5TF05</accession>
<evidence type="ECO:0000313" key="1">
    <source>
        <dbReference type="EMBL" id="MBT0768673.1"/>
    </source>
</evidence>
<protein>
    <submittedName>
        <fullName evidence="1">Cyclase family protein</fullName>
    </submittedName>
</protein>
<dbReference type="Pfam" id="PF04199">
    <property type="entry name" value="Cyclase"/>
    <property type="match status" value="1"/>
</dbReference>
<gene>
    <name evidence="1" type="ORF">KIH74_07030</name>
</gene>
<dbReference type="PANTHER" id="PTHR34861">
    <property type="match status" value="1"/>
</dbReference>
<proteinExistence type="predicted"/>
<dbReference type="PANTHER" id="PTHR34861:SF10">
    <property type="entry name" value="CYCLASE"/>
    <property type="match status" value="1"/>
</dbReference>
<dbReference type="RefSeq" id="WP_214154966.1">
    <property type="nucleotide sequence ID" value="NZ_JAHBAY010000002.1"/>
</dbReference>
<dbReference type="InterPro" id="IPR037175">
    <property type="entry name" value="KFase_sf"/>
</dbReference>
<dbReference type="InterPro" id="IPR007325">
    <property type="entry name" value="KFase/CYL"/>
</dbReference>
<sequence>MTNTTQISNWGRWGRGDELGTVNLITDEARRRGLSEARSGRAVSLARPITPSPLLAGPMAPYTHETTAVQSVMQYTGTPPRAMAELLTVNTHHPEVTHLDAMGHFVTDGKVYPGVDLAQSVGLAGVRHGSASAFAQGILTRGILLDLAPGGRLEPGHAVTADDLDAAAARCGVTPQPGDALVLRGGWHLAEDRNRNQVPGLTTGAVEWLHQHDISLYAGDIGDANPALPGDPGPLHRIGLGLLGLVLIDGAAPGDLAQVCAEEKRYSFLLVIAPPRIESVTGIMVNPLAIF</sequence>
<dbReference type="EMBL" id="JAHBAY010000002">
    <property type="protein sequence ID" value="MBT0768673.1"/>
    <property type="molecule type" value="Genomic_DNA"/>
</dbReference>
<comment type="caution">
    <text evidence="1">The sequence shown here is derived from an EMBL/GenBank/DDBJ whole genome shotgun (WGS) entry which is preliminary data.</text>
</comment>
<dbReference type="Gene3D" id="3.50.30.50">
    <property type="entry name" value="Putative cyclase"/>
    <property type="match status" value="1"/>
</dbReference>